<reference evidence="2 3" key="1">
    <citation type="submission" date="2016-11" db="EMBL/GenBank/DDBJ databases">
        <authorList>
            <person name="Jaros S."/>
            <person name="Januszkiewicz K."/>
            <person name="Wedrychowicz H."/>
        </authorList>
    </citation>
    <scope>NUCLEOTIDE SEQUENCE [LARGE SCALE GENOMIC DNA]</scope>
</reference>
<dbReference type="SUPFAM" id="SSF56112">
    <property type="entry name" value="Protein kinase-like (PK-like)"/>
    <property type="match status" value="1"/>
</dbReference>
<evidence type="ECO:0000259" key="1">
    <source>
        <dbReference type="Pfam" id="PF17667"/>
    </source>
</evidence>
<evidence type="ECO:0000313" key="2">
    <source>
        <dbReference type="EMBL" id="SGY80964.1"/>
    </source>
</evidence>
<name>A0A2X0MGE5_9BASI</name>
<gene>
    <name evidence="2" type="primary">BQ5605_C009g05423</name>
    <name evidence="2" type="ORF">BQ5605_C009G05423</name>
</gene>
<dbReference type="InterPro" id="IPR008266">
    <property type="entry name" value="Tyr_kinase_AS"/>
</dbReference>
<evidence type="ECO:0000313" key="3">
    <source>
        <dbReference type="Proteomes" id="UP000249464"/>
    </source>
</evidence>
<proteinExistence type="predicted"/>
<dbReference type="EMBL" id="FQNC01000049">
    <property type="protein sequence ID" value="SGY80964.1"/>
    <property type="molecule type" value="Genomic_DNA"/>
</dbReference>
<dbReference type="GO" id="GO:0004672">
    <property type="term" value="F:protein kinase activity"/>
    <property type="evidence" value="ECO:0007669"/>
    <property type="project" value="InterPro"/>
</dbReference>
<dbReference type="InterPro" id="IPR040976">
    <property type="entry name" value="Pkinase_fungal"/>
</dbReference>
<dbReference type="PROSITE" id="PS00109">
    <property type="entry name" value="PROTEIN_KINASE_TYR"/>
    <property type="match status" value="1"/>
</dbReference>
<feature type="domain" description="Fungal-type protein kinase" evidence="1">
    <location>
        <begin position="440"/>
        <end position="610"/>
    </location>
</feature>
<organism evidence="2 3">
    <name type="scientific">Microbotryum silenes-dioicae</name>
    <dbReference type="NCBI Taxonomy" id="796604"/>
    <lineage>
        <taxon>Eukaryota</taxon>
        <taxon>Fungi</taxon>
        <taxon>Dikarya</taxon>
        <taxon>Basidiomycota</taxon>
        <taxon>Pucciniomycotina</taxon>
        <taxon>Microbotryomycetes</taxon>
        <taxon>Microbotryales</taxon>
        <taxon>Microbotryaceae</taxon>
        <taxon>Microbotryum</taxon>
    </lineage>
</organism>
<dbReference type="AlphaFoldDB" id="A0A2X0MGE5"/>
<dbReference type="Proteomes" id="UP000249464">
    <property type="component" value="Unassembled WGS sequence"/>
</dbReference>
<accession>A0A2X0MGE5</accession>
<keyword evidence="3" id="KW-1185">Reference proteome</keyword>
<dbReference type="Gene3D" id="1.10.510.10">
    <property type="entry name" value="Transferase(Phosphotransferase) domain 1"/>
    <property type="match status" value="1"/>
</dbReference>
<sequence>MHADRYQRVAPLRLAQAYSDLVFVYLCNPRPGASLRGLPLTTAYCTLSSSAVSQVVLKTGWVSELVIKLTERLEAVPRNFDPITYYYSISPGLHSNRKTPIDERLKEELGSRIPYSPNLHTFIASPEPELDALVEDVTFAGTWGQEEPMQALFDQINAVVSSKVLHTEGSGVMHLTEHGRFVLQGPAVRRIVASGGLSVPVPTSEEQQHHTDQAPDAVTLFTFASNEAIEAAWKMSNEDWRREEARLGRHPTDRRQVNQVLVPGEIKGGPKAGAAARQILRRFYRLKSTVALREFVYGFTLAVDRFRVLCHMPGGIVQTNEFDCSRPEGFKVLLRFLVRLVVDTELNLGAIVSGAAYPLTVNTLPPFVYQRPTSAGSAANVHHRARLWAPTNRNDAMTGNRTAYYPAAVEKDGATASYRRSPEQTVAFSFPTSEQSKRTIRLLERLDTFHSTTIEGLATVETIYQDPQAFRTAPPDVCGGDAGCLSGGVTSRTTQFIEYRELYQSILQAQSTHHLTQLILDAVKGVRSLYQIDVLHRDLSIENLVIKPDGTGALMLSDCFCFLDDALSEQERLEAVGTLATMARAMLPTNKSRIKHEIWHEIEQLVFDVLYVISSRPLGPNNPTRMSREDEETWSTWDRIAPTLAILKSDPFRSRTSWRSQLERYKYFWTDIDHLVQVLIKYCGLGMVSDTTTIAEEEVALFAEWGGRDGATRLLDQLVHDLEMLASTLALQNMQLK</sequence>
<protein>
    <submittedName>
        <fullName evidence="2">BQ5605_C009g05423 protein</fullName>
    </submittedName>
</protein>
<dbReference type="InterPro" id="IPR011009">
    <property type="entry name" value="Kinase-like_dom_sf"/>
</dbReference>
<dbReference type="Pfam" id="PF17667">
    <property type="entry name" value="Pkinase_fungal"/>
    <property type="match status" value="1"/>
</dbReference>